<comment type="subcellular location">
    <subcellularLocation>
        <location evidence="1">Cell envelope</location>
    </subcellularLocation>
    <subcellularLocation>
        <location evidence="2">Cell outer membrane</location>
    </subcellularLocation>
    <subcellularLocation>
        <location evidence="3">Secreted</location>
    </subcellularLocation>
</comment>
<evidence type="ECO:0000256" key="3">
    <source>
        <dbReference type="ARBA" id="ARBA00004613"/>
    </source>
</evidence>
<organism evidence="9 10">
    <name type="scientific">Eiseniibacteriota bacterium</name>
    <dbReference type="NCBI Taxonomy" id="2212470"/>
    <lineage>
        <taxon>Bacteria</taxon>
        <taxon>Candidatus Eiseniibacteriota</taxon>
    </lineage>
</organism>
<reference evidence="9" key="1">
    <citation type="submission" date="2019-03" db="EMBL/GenBank/DDBJ databases">
        <title>Lake Tanganyika Metagenome-Assembled Genomes (MAGs).</title>
        <authorList>
            <person name="Tran P."/>
        </authorList>
    </citation>
    <scope>NUCLEOTIDE SEQUENCE</scope>
    <source>
        <strain evidence="9">M_DeepCast_400m_m2_100</strain>
    </source>
</reference>
<dbReference type="Pfam" id="PF13229">
    <property type="entry name" value="Beta_helix"/>
    <property type="match status" value="2"/>
</dbReference>
<name>A0A938BQ09_UNCEI</name>
<keyword evidence="4" id="KW-0964">Secreted</keyword>
<evidence type="ECO:0000313" key="9">
    <source>
        <dbReference type="EMBL" id="MBM3318903.1"/>
    </source>
</evidence>
<sequence>LIAPAAPNTGSYAFTVFSCGPGGGGYRLRVTDAAGVASDASDATFSILTDPCALRVTAPAGGERLSPGETFEIAWETSTCCGGAVRLELYRDGSFCRTIAATTPNDGRHTWIVEQCDGLDGNYVLRVRDLLTGAWGESDNHFRIAPYFVCWDGTGEFPSIQAALDAAPEGAIIELCDGTFPGSGNRNLDFRGKSLTLRSRSGNRDACILDCANGGSGIVFDEGEGPLAVVEGITIRRASQGAIVCRNGAAPTIRNCVLRDNVHSAYPGGAGILSESSSPSFTHCTIQDNTLEGGAIAGAGGYLECSEVSFKDCRFLGNRSVNVGGGLNVHGGRLVMEDCFFQGNETSNPGSMGGGGVAVNTWPDCPGEFEFIACRFESNGGFYGGAVLTGGPSRFSGCVFLGNSAGGRGGAISSESGSTLNAIDCLFENNDAGEYGGGCYLWDTDPNAADAFNNCTFRRNISGMGGGGLYIFDCGGAHGTMIVRDCVFEENLAGTHPSWGGGGGAWSFYDNTEFIHCTFTGNQAARGGALLLFYSPAQVRDCEFLDNRATYASGKGGGVLCWSAVTQPAFTSCRFDGNEAPMGGGLAFIEGAGGSLTQCEIVSGRAGRGGGVYCQGAEPRFELCRLEG</sequence>
<dbReference type="GO" id="GO:0009279">
    <property type="term" value="C:cell outer membrane"/>
    <property type="evidence" value="ECO:0007669"/>
    <property type="project" value="UniProtKB-SubCell"/>
</dbReference>
<protein>
    <submittedName>
        <fullName evidence="9">Right-handed parallel beta-helix repeat-containing protein</fullName>
    </submittedName>
</protein>
<evidence type="ECO:0000256" key="6">
    <source>
        <dbReference type="ARBA" id="ARBA00023136"/>
    </source>
</evidence>
<dbReference type="EMBL" id="VGIY01000537">
    <property type="protein sequence ID" value="MBM3318903.1"/>
    <property type="molecule type" value="Genomic_DNA"/>
</dbReference>
<evidence type="ECO:0000256" key="1">
    <source>
        <dbReference type="ARBA" id="ARBA00004196"/>
    </source>
</evidence>
<evidence type="ECO:0000313" key="10">
    <source>
        <dbReference type="Proteomes" id="UP000748308"/>
    </source>
</evidence>
<dbReference type="InterPro" id="IPR039448">
    <property type="entry name" value="Beta_helix"/>
</dbReference>
<accession>A0A938BQ09</accession>
<proteinExistence type="predicted"/>
<dbReference type="InterPro" id="IPR003368">
    <property type="entry name" value="POMP_repeat"/>
</dbReference>
<evidence type="ECO:0000256" key="2">
    <source>
        <dbReference type="ARBA" id="ARBA00004442"/>
    </source>
</evidence>
<feature type="non-terminal residue" evidence="9">
    <location>
        <position position="628"/>
    </location>
</feature>
<dbReference type="AlphaFoldDB" id="A0A938BQ09"/>
<dbReference type="InterPro" id="IPR011050">
    <property type="entry name" value="Pectin_lyase_fold/virulence"/>
</dbReference>
<keyword evidence="6" id="KW-0472">Membrane</keyword>
<comment type="caution">
    <text evidence="9">The sequence shown here is derived from an EMBL/GenBank/DDBJ whole genome shotgun (WGS) entry which is preliminary data.</text>
</comment>
<gene>
    <name evidence="9" type="ORF">FJY75_13730</name>
</gene>
<dbReference type="PANTHER" id="PTHR11319:SF35">
    <property type="entry name" value="OUTER MEMBRANE PROTEIN PMPC-RELATED"/>
    <property type="match status" value="1"/>
</dbReference>
<feature type="domain" description="Right handed beta helix" evidence="8">
    <location>
        <begin position="216"/>
        <end position="400"/>
    </location>
</feature>
<evidence type="ECO:0000256" key="7">
    <source>
        <dbReference type="ARBA" id="ARBA00023237"/>
    </source>
</evidence>
<keyword evidence="5" id="KW-0732">Signal</keyword>
<dbReference type="GO" id="GO:0005576">
    <property type="term" value="C:extracellular region"/>
    <property type="evidence" value="ECO:0007669"/>
    <property type="project" value="UniProtKB-SubCell"/>
</dbReference>
<dbReference type="InterPro" id="IPR006626">
    <property type="entry name" value="PbH1"/>
</dbReference>
<evidence type="ECO:0000259" key="8">
    <source>
        <dbReference type="Pfam" id="PF13229"/>
    </source>
</evidence>
<feature type="domain" description="Right handed beta helix" evidence="8">
    <location>
        <begin position="452"/>
        <end position="621"/>
    </location>
</feature>
<evidence type="ECO:0000256" key="4">
    <source>
        <dbReference type="ARBA" id="ARBA00022525"/>
    </source>
</evidence>
<dbReference type="SMART" id="SM00710">
    <property type="entry name" value="PbH1"/>
    <property type="match status" value="8"/>
</dbReference>
<dbReference type="SUPFAM" id="SSF51126">
    <property type="entry name" value="Pectin lyase-like"/>
    <property type="match status" value="2"/>
</dbReference>
<dbReference type="Proteomes" id="UP000748308">
    <property type="component" value="Unassembled WGS sequence"/>
</dbReference>
<dbReference type="NCBIfam" id="TIGR01376">
    <property type="entry name" value="POMP_repeat"/>
    <property type="match status" value="1"/>
</dbReference>
<dbReference type="InterPro" id="IPR012334">
    <property type="entry name" value="Pectin_lyas_fold"/>
</dbReference>
<feature type="non-terminal residue" evidence="9">
    <location>
        <position position="1"/>
    </location>
</feature>
<evidence type="ECO:0000256" key="5">
    <source>
        <dbReference type="ARBA" id="ARBA00022729"/>
    </source>
</evidence>
<dbReference type="Gene3D" id="2.160.20.10">
    <property type="entry name" value="Single-stranded right-handed beta-helix, Pectin lyase-like"/>
    <property type="match status" value="2"/>
</dbReference>
<keyword evidence="7" id="KW-0998">Cell outer membrane</keyword>
<dbReference type="PANTHER" id="PTHR11319">
    <property type="entry name" value="G PROTEIN-COUPLED RECEPTOR-RELATED"/>
    <property type="match status" value="1"/>
</dbReference>